<dbReference type="PANTHER" id="PTHR46255">
    <property type="entry name" value="SHORT STATURE HOMEOBOX"/>
    <property type="match status" value="1"/>
</dbReference>
<evidence type="ECO:0000313" key="9">
    <source>
        <dbReference type="Proteomes" id="UP000319731"/>
    </source>
</evidence>
<keyword evidence="2 4" id="KW-0371">Homeobox</keyword>
<dbReference type="GO" id="GO:0005634">
    <property type="term" value="C:nucleus"/>
    <property type="evidence" value="ECO:0007669"/>
    <property type="project" value="UniProtKB-SubCell"/>
</dbReference>
<reference evidence="8 9" key="1">
    <citation type="journal article" date="2019" name="Sci. Rep.">
        <title>Comparative genomics of chytrid fungi reveal insights into the obligate biotrophic and pathogenic lifestyle of Synchytrium endobioticum.</title>
        <authorList>
            <person name="van de Vossenberg B.T.L.H."/>
            <person name="Warris S."/>
            <person name="Nguyen H.D.T."/>
            <person name="van Gent-Pelzer M.P.E."/>
            <person name="Joly D.L."/>
            <person name="van de Geest H.C."/>
            <person name="Bonants P.J.M."/>
            <person name="Smith D.S."/>
            <person name="Levesque C.A."/>
            <person name="van der Lee T.A.J."/>
        </authorList>
    </citation>
    <scope>NUCLEOTIDE SEQUENCE [LARGE SCALE GENOMIC DNA]</scope>
    <source>
        <strain evidence="8 9">JEL517</strain>
    </source>
</reference>
<gene>
    <name evidence="8" type="ORF">SmJEL517_g01219</name>
</gene>
<accession>A0A507CEV6</accession>
<sequence length="322" mass="35741">MQHSKALDVTLGQLLSPMPAEASPTFQYFNYMDEASDVTPSATASRSEWSEYLDLGCIGFMDLITPDLELLAACASPSLSDEGSPDQCNSTIIPDIDINAQWSLLPLPSLEAAKPVNVMDVFNYNVVNVDNTTNTVRTEVLLATPSPVYDAKDVPARIWDRRDSALDIAAPIAKKLVKKPTIVEEEEDTTSDEEDSNYSNDSEDEKPRKQTSKTANRRKTSSHVTAGNGRITKPCVAVLSKVLEQTCYPETSVRKLLAERMDMSPRTVQIWFQNKRQHMKASGVSEGLRNKRGDPYKIPAGKKVVIETLREDVERWCDEAGL</sequence>
<evidence type="ECO:0000259" key="7">
    <source>
        <dbReference type="PROSITE" id="PS50071"/>
    </source>
</evidence>
<evidence type="ECO:0000256" key="3">
    <source>
        <dbReference type="ARBA" id="ARBA00023242"/>
    </source>
</evidence>
<dbReference type="InterPro" id="IPR009057">
    <property type="entry name" value="Homeodomain-like_sf"/>
</dbReference>
<dbReference type="OrthoDB" id="6159439at2759"/>
<dbReference type="SMART" id="SM00389">
    <property type="entry name" value="HOX"/>
    <property type="match status" value="1"/>
</dbReference>
<evidence type="ECO:0000256" key="6">
    <source>
        <dbReference type="SAM" id="MobiDB-lite"/>
    </source>
</evidence>
<dbReference type="AlphaFoldDB" id="A0A507CEV6"/>
<dbReference type="PROSITE" id="PS50071">
    <property type="entry name" value="HOMEOBOX_2"/>
    <property type="match status" value="1"/>
</dbReference>
<dbReference type="PROSITE" id="PS00027">
    <property type="entry name" value="HOMEOBOX_1"/>
    <property type="match status" value="1"/>
</dbReference>
<proteinExistence type="predicted"/>
<dbReference type="GO" id="GO:1990837">
    <property type="term" value="F:sequence-specific double-stranded DNA binding"/>
    <property type="evidence" value="ECO:0007669"/>
    <property type="project" value="TreeGrafter"/>
</dbReference>
<name>A0A507CEV6_9FUNG</name>
<organism evidence="8 9">
    <name type="scientific">Synchytrium microbalum</name>
    <dbReference type="NCBI Taxonomy" id="1806994"/>
    <lineage>
        <taxon>Eukaryota</taxon>
        <taxon>Fungi</taxon>
        <taxon>Fungi incertae sedis</taxon>
        <taxon>Chytridiomycota</taxon>
        <taxon>Chytridiomycota incertae sedis</taxon>
        <taxon>Chytridiomycetes</taxon>
        <taxon>Synchytriales</taxon>
        <taxon>Synchytriaceae</taxon>
        <taxon>Synchytrium</taxon>
    </lineage>
</organism>
<dbReference type="InterPro" id="IPR052631">
    <property type="entry name" value="Paired_homeobox_Bicoid"/>
</dbReference>
<feature type="compositionally biased region" description="Basic residues" evidence="6">
    <location>
        <begin position="209"/>
        <end position="221"/>
    </location>
</feature>
<keyword evidence="3 4" id="KW-0539">Nucleus</keyword>
<dbReference type="Pfam" id="PF00046">
    <property type="entry name" value="Homeodomain"/>
    <property type="match status" value="1"/>
</dbReference>
<feature type="domain" description="Homeobox" evidence="7">
    <location>
        <begin position="236"/>
        <end position="282"/>
    </location>
</feature>
<dbReference type="GO" id="GO:0000981">
    <property type="term" value="F:DNA-binding transcription factor activity, RNA polymerase II-specific"/>
    <property type="evidence" value="ECO:0007669"/>
    <property type="project" value="InterPro"/>
</dbReference>
<dbReference type="Proteomes" id="UP000319731">
    <property type="component" value="Unassembled WGS sequence"/>
</dbReference>
<feature type="compositionally biased region" description="Acidic residues" evidence="6">
    <location>
        <begin position="183"/>
        <end position="204"/>
    </location>
</feature>
<evidence type="ECO:0000256" key="2">
    <source>
        <dbReference type="ARBA" id="ARBA00023155"/>
    </source>
</evidence>
<dbReference type="CDD" id="cd00086">
    <property type="entry name" value="homeodomain"/>
    <property type="match status" value="1"/>
</dbReference>
<dbReference type="RefSeq" id="XP_031026770.1">
    <property type="nucleotide sequence ID" value="XM_031167147.1"/>
</dbReference>
<dbReference type="InterPro" id="IPR017970">
    <property type="entry name" value="Homeobox_CS"/>
</dbReference>
<dbReference type="EMBL" id="QEAO01000004">
    <property type="protein sequence ID" value="TPX36556.1"/>
    <property type="molecule type" value="Genomic_DNA"/>
</dbReference>
<evidence type="ECO:0000256" key="5">
    <source>
        <dbReference type="RuleBase" id="RU000682"/>
    </source>
</evidence>
<dbReference type="SUPFAM" id="SSF46689">
    <property type="entry name" value="Homeodomain-like"/>
    <property type="match status" value="1"/>
</dbReference>
<dbReference type="InterPro" id="IPR001356">
    <property type="entry name" value="HD"/>
</dbReference>
<feature type="region of interest" description="Disordered" evidence="6">
    <location>
        <begin position="182"/>
        <end position="227"/>
    </location>
</feature>
<keyword evidence="1 4" id="KW-0238">DNA-binding</keyword>
<dbReference type="Gene3D" id="1.10.10.60">
    <property type="entry name" value="Homeodomain-like"/>
    <property type="match status" value="1"/>
</dbReference>
<dbReference type="GeneID" id="42002444"/>
<dbReference type="STRING" id="1806994.A0A507CEV6"/>
<evidence type="ECO:0000313" key="8">
    <source>
        <dbReference type="EMBL" id="TPX36556.1"/>
    </source>
</evidence>
<dbReference type="PANTHER" id="PTHR46255:SF3">
    <property type="entry name" value="HOMEOBOX DOMAIN-CONTAINING PROTEIN"/>
    <property type="match status" value="1"/>
</dbReference>
<evidence type="ECO:0000256" key="4">
    <source>
        <dbReference type="PROSITE-ProRule" id="PRU00108"/>
    </source>
</evidence>
<keyword evidence="9" id="KW-1185">Reference proteome</keyword>
<feature type="DNA-binding region" description="Homeobox" evidence="4">
    <location>
        <begin position="238"/>
        <end position="283"/>
    </location>
</feature>
<protein>
    <recommendedName>
        <fullName evidence="7">Homeobox domain-containing protein</fullName>
    </recommendedName>
</protein>
<evidence type="ECO:0000256" key="1">
    <source>
        <dbReference type="ARBA" id="ARBA00023125"/>
    </source>
</evidence>
<comment type="subcellular location">
    <subcellularLocation>
        <location evidence="4 5">Nucleus</location>
    </subcellularLocation>
</comment>
<comment type="caution">
    <text evidence="8">The sequence shown here is derived from an EMBL/GenBank/DDBJ whole genome shotgun (WGS) entry which is preliminary data.</text>
</comment>